<proteinExistence type="predicted"/>
<evidence type="ECO:0000313" key="1">
    <source>
        <dbReference type="EMBL" id="KAF2473698.1"/>
    </source>
</evidence>
<dbReference type="EMBL" id="MU003499">
    <property type="protein sequence ID" value="KAF2473698.1"/>
    <property type="molecule type" value="Genomic_DNA"/>
</dbReference>
<dbReference type="Proteomes" id="UP000799755">
    <property type="component" value="Unassembled WGS sequence"/>
</dbReference>
<name>A0ACB6R358_9PLEO</name>
<gene>
    <name evidence="1" type="ORF">BDR25DRAFT_311898</name>
</gene>
<sequence length="271" mass="30666">MTLDVGLSVDSPPSEAEELMADVDDGIASVDSSECRADTGTDSTILYTASRSREASRGGQRVTQESSDEPDLPISIYESDEPAESIIVDDNGGQPIFIDSSDDEMGLDNDNPGQSPRRRAQRKQSTLRSPEMVNWASREYKAKSAASLAAAWENMWEQWERVRAKPNRRLAQTLYPLHKKMFSAWSYELWNKKYHKHGGRNLYHFWEKRGVKRKAVRQLTGKRDGTLVRKLGSALKRLQEAEEKHLRILVTIDDGESADCDYVPSQACRCR</sequence>
<organism evidence="1 2">
    <name type="scientific">Lindgomyces ingoldianus</name>
    <dbReference type="NCBI Taxonomy" id="673940"/>
    <lineage>
        <taxon>Eukaryota</taxon>
        <taxon>Fungi</taxon>
        <taxon>Dikarya</taxon>
        <taxon>Ascomycota</taxon>
        <taxon>Pezizomycotina</taxon>
        <taxon>Dothideomycetes</taxon>
        <taxon>Pleosporomycetidae</taxon>
        <taxon>Pleosporales</taxon>
        <taxon>Lindgomycetaceae</taxon>
        <taxon>Lindgomyces</taxon>
    </lineage>
</organism>
<comment type="caution">
    <text evidence="1">The sequence shown here is derived from an EMBL/GenBank/DDBJ whole genome shotgun (WGS) entry which is preliminary data.</text>
</comment>
<protein>
    <submittedName>
        <fullName evidence="1">Uncharacterized protein</fullName>
    </submittedName>
</protein>
<accession>A0ACB6R358</accession>
<evidence type="ECO:0000313" key="2">
    <source>
        <dbReference type="Proteomes" id="UP000799755"/>
    </source>
</evidence>
<keyword evidence="2" id="KW-1185">Reference proteome</keyword>
<reference evidence="1" key="1">
    <citation type="journal article" date="2020" name="Stud. Mycol.">
        <title>101 Dothideomycetes genomes: a test case for predicting lifestyles and emergence of pathogens.</title>
        <authorList>
            <person name="Haridas S."/>
            <person name="Albert R."/>
            <person name="Binder M."/>
            <person name="Bloem J."/>
            <person name="Labutti K."/>
            <person name="Salamov A."/>
            <person name="Andreopoulos B."/>
            <person name="Baker S."/>
            <person name="Barry K."/>
            <person name="Bills G."/>
            <person name="Bluhm B."/>
            <person name="Cannon C."/>
            <person name="Castanera R."/>
            <person name="Culley D."/>
            <person name="Daum C."/>
            <person name="Ezra D."/>
            <person name="Gonzalez J."/>
            <person name="Henrissat B."/>
            <person name="Kuo A."/>
            <person name="Liang C."/>
            <person name="Lipzen A."/>
            <person name="Lutzoni F."/>
            <person name="Magnuson J."/>
            <person name="Mondo S."/>
            <person name="Nolan M."/>
            <person name="Ohm R."/>
            <person name="Pangilinan J."/>
            <person name="Park H.-J."/>
            <person name="Ramirez L."/>
            <person name="Alfaro M."/>
            <person name="Sun H."/>
            <person name="Tritt A."/>
            <person name="Yoshinaga Y."/>
            <person name="Zwiers L.-H."/>
            <person name="Turgeon B."/>
            <person name="Goodwin S."/>
            <person name="Spatafora J."/>
            <person name="Crous P."/>
            <person name="Grigoriev I."/>
        </authorList>
    </citation>
    <scope>NUCLEOTIDE SEQUENCE</scope>
    <source>
        <strain evidence="1">ATCC 200398</strain>
    </source>
</reference>